<reference evidence="2 3" key="1">
    <citation type="submission" date="2020-05" db="EMBL/GenBank/DDBJ databases">
        <title>Identification and distribution of gene clusters putatively required for synthesis of sphingolipid metabolism inhibitors in phylogenetically diverse species of the filamentous fungus Fusarium.</title>
        <authorList>
            <person name="Kim H.-S."/>
            <person name="Busman M."/>
            <person name="Brown D.W."/>
            <person name="Divon H."/>
            <person name="Uhlig S."/>
            <person name="Proctor R.H."/>
        </authorList>
    </citation>
    <scope>NUCLEOTIDE SEQUENCE [LARGE SCALE GENOMIC DNA]</scope>
    <source>
        <strain evidence="2 3">NRRL 25196</strain>
    </source>
</reference>
<feature type="compositionally biased region" description="Acidic residues" evidence="1">
    <location>
        <begin position="254"/>
        <end position="268"/>
    </location>
</feature>
<keyword evidence="3" id="KW-1185">Reference proteome</keyword>
<accession>A0A8H5I7N7</accession>
<evidence type="ECO:0000256" key="1">
    <source>
        <dbReference type="SAM" id="MobiDB-lite"/>
    </source>
</evidence>
<protein>
    <submittedName>
        <fullName evidence="2">Uncharacterized protein</fullName>
    </submittedName>
</protein>
<evidence type="ECO:0000313" key="2">
    <source>
        <dbReference type="EMBL" id="KAF5529261.1"/>
    </source>
</evidence>
<feature type="region of interest" description="Disordered" evidence="1">
    <location>
        <begin position="217"/>
        <end position="268"/>
    </location>
</feature>
<organism evidence="2 3">
    <name type="scientific">Fusarium napiforme</name>
    <dbReference type="NCBI Taxonomy" id="42672"/>
    <lineage>
        <taxon>Eukaryota</taxon>
        <taxon>Fungi</taxon>
        <taxon>Dikarya</taxon>
        <taxon>Ascomycota</taxon>
        <taxon>Pezizomycotina</taxon>
        <taxon>Sordariomycetes</taxon>
        <taxon>Hypocreomycetidae</taxon>
        <taxon>Hypocreales</taxon>
        <taxon>Nectriaceae</taxon>
        <taxon>Fusarium</taxon>
        <taxon>Fusarium fujikuroi species complex</taxon>
    </lineage>
</organism>
<dbReference type="EMBL" id="JAAOAO010001054">
    <property type="protein sequence ID" value="KAF5529261.1"/>
    <property type="molecule type" value="Genomic_DNA"/>
</dbReference>
<dbReference type="AlphaFoldDB" id="A0A8H5I7N7"/>
<dbReference type="Proteomes" id="UP000574317">
    <property type="component" value="Unassembled WGS sequence"/>
</dbReference>
<gene>
    <name evidence="2" type="ORF">FNAPI_13933</name>
</gene>
<evidence type="ECO:0000313" key="3">
    <source>
        <dbReference type="Proteomes" id="UP000574317"/>
    </source>
</evidence>
<comment type="caution">
    <text evidence="2">The sequence shown here is derived from an EMBL/GenBank/DDBJ whole genome shotgun (WGS) entry which is preliminary data.</text>
</comment>
<sequence>MRIFRMSPFSLISPFVGLTYVPVPQKSNEGASLVIWSEKFCDELSHLITHPIWPRGDIDFFTAALQYAVICRTDDRRRWKAPRVYLEGGPMLSLLNRMNILQAPLPISVHQMHINERKDVLPWVRCSVSNLLIHIGDTALKRRFEVYGVTTFDLRTIREAIDTFDGGEIPLLQSTKDSYRNFLKLRNTHADMPDTTRLAEFHKRAWLDERRTMAKVKRLVPRQTGTRPEVGGPDSAAPPPTSLGPPSNHRESGEDVEEDLNGYFSDEA</sequence>
<proteinExistence type="predicted"/>
<name>A0A8H5I7N7_9HYPO</name>